<evidence type="ECO:0000256" key="3">
    <source>
        <dbReference type="ARBA" id="ARBA00022840"/>
    </source>
</evidence>
<evidence type="ECO:0000256" key="1">
    <source>
        <dbReference type="ARBA" id="ARBA00006607"/>
    </source>
</evidence>
<evidence type="ECO:0000313" key="5">
    <source>
        <dbReference type="EMBL" id="KAG6403135.1"/>
    </source>
</evidence>
<name>A0A8X8WY03_SALSN</name>
<dbReference type="GO" id="GO:0005524">
    <property type="term" value="F:ATP binding"/>
    <property type="evidence" value="ECO:0007669"/>
    <property type="project" value="UniProtKB-KW"/>
</dbReference>
<dbReference type="SUPFAM" id="SSF53756">
    <property type="entry name" value="UDP-Glycosyltransferase/glycogen phosphorylase"/>
    <property type="match status" value="1"/>
</dbReference>
<dbReference type="EMBL" id="PNBA02000013">
    <property type="protein sequence ID" value="KAG6403135.1"/>
    <property type="molecule type" value="Genomic_DNA"/>
</dbReference>
<reference evidence="5" key="1">
    <citation type="submission" date="2018-01" db="EMBL/GenBank/DDBJ databases">
        <authorList>
            <person name="Mao J.F."/>
        </authorList>
    </citation>
    <scope>NUCLEOTIDE SEQUENCE</scope>
    <source>
        <strain evidence="5">Huo1</strain>
        <tissue evidence="5">Leaf</tissue>
    </source>
</reference>
<dbReference type="Pfam" id="PF00118">
    <property type="entry name" value="Cpn60_TCP1"/>
    <property type="match status" value="1"/>
</dbReference>
<dbReference type="InterPro" id="IPR017998">
    <property type="entry name" value="Chaperone_TCP-1"/>
</dbReference>
<sequence>MGQKGRNVIIETKGNPKVTKDGVTVAKSIEFSDNAKNLGANLVKQVVKATNSVDGDGTTRATVLTQAINESISMSESEKELRHEKHYRYVSTHNVASWSRSFLQDMERTCDDRFWKRCWGIGLGFGFRMKNPIEGVPQFKNIYLDVVCSGCQYRKSHLLASKIQ</sequence>
<proteinExistence type="inferred from homology"/>
<dbReference type="GO" id="GO:0003824">
    <property type="term" value="F:catalytic activity"/>
    <property type="evidence" value="ECO:0007669"/>
    <property type="project" value="InterPro"/>
</dbReference>
<keyword evidence="2" id="KW-0547">Nucleotide-binding</keyword>
<dbReference type="PANTHER" id="PTHR45633">
    <property type="entry name" value="60 KDA HEAT SHOCK PROTEIN, MITOCHONDRIAL"/>
    <property type="match status" value="1"/>
</dbReference>
<dbReference type="InterPro" id="IPR001844">
    <property type="entry name" value="Cpn60/GroEL"/>
</dbReference>
<keyword evidence="6" id="KW-1185">Reference proteome</keyword>
<keyword evidence="4" id="KW-0143">Chaperone</keyword>
<evidence type="ECO:0000256" key="2">
    <source>
        <dbReference type="ARBA" id="ARBA00022741"/>
    </source>
</evidence>
<reference evidence="5" key="2">
    <citation type="submission" date="2020-08" db="EMBL/GenBank/DDBJ databases">
        <title>Plant Genome Project.</title>
        <authorList>
            <person name="Zhang R.-G."/>
        </authorList>
    </citation>
    <scope>NUCLEOTIDE SEQUENCE</scope>
    <source>
        <strain evidence="5">Huo1</strain>
        <tissue evidence="5">Leaf</tissue>
    </source>
</reference>
<dbReference type="PRINTS" id="PR00304">
    <property type="entry name" value="TCOMPLEXTCP1"/>
</dbReference>
<comment type="similarity">
    <text evidence="1">Belongs to the chaperonin (HSP60) family.</text>
</comment>
<accession>A0A8X8WY03</accession>
<organism evidence="5">
    <name type="scientific">Salvia splendens</name>
    <name type="common">Scarlet sage</name>
    <dbReference type="NCBI Taxonomy" id="180675"/>
    <lineage>
        <taxon>Eukaryota</taxon>
        <taxon>Viridiplantae</taxon>
        <taxon>Streptophyta</taxon>
        <taxon>Embryophyta</taxon>
        <taxon>Tracheophyta</taxon>
        <taxon>Spermatophyta</taxon>
        <taxon>Magnoliopsida</taxon>
        <taxon>eudicotyledons</taxon>
        <taxon>Gunneridae</taxon>
        <taxon>Pentapetalae</taxon>
        <taxon>asterids</taxon>
        <taxon>lamiids</taxon>
        <taxon>Lamiales</taxon>
        <taxon>Lamiaceae</taxon>
        <taxon>Nepetoideae</taxon>
        <taxon>Mentheae</taxon>
        <taxon>Salviinae</taxon>
        <taxon>Salvia</taxon>
        <taxon>Salvia subgen. Calosphace</taxon>
        <taxon>core Calosphace</taxon>
    </lineage>
</organism>
<dbReference type="Proteomes" id="UP000298416">
    <property type="component" value="Unassembled WGS sequence"/>
</dbReference>
<dbReference type="GO" id="GO:0005992">
    <property type="term" value="P:trehalose biosynthetic process"/>
    <property type="evidence" value="ECO:0007669"/>
    <property type="project" value="InterPro"/>
</dbReference>
<dbReference type="InterPro" id="IPR027413">
    <property type="entry name" value="GROEL-like_equatorial_sf"/>
</dbReference>
<dbReference type="GO" id="GO:0042026">
    <property type="term" value="P:protein refolding"/>
    <property type="evidence" value="ECO:0007669"/>
    <property type="project" value="InterPro"/>
</dbReference>
<dbReference type="InterPro" id="IPR002423">
    <property type="entry name" value="Cpn60/GroEL/TCP-1"/>
</dbReference>
<dbReference type="GO" id="GO:0140662">
    <property type="term" value="F:ATP-dependent protein folding chaperone"/>
    <property type="evidence" value="ECO:0007669"/>
    <property type="project" value="InterPro"/>
</dbReference>
<evidence type="ECO:0000313" key="6">
    <source>
        <dbReference type="Proteomes" id="UP000298416"/>
    </source>
</evidence>
<dbReference type="AlphaFoldDB" id="A0A8X8WY03"/>
<protein>
    <recommendedName>
        <fullName evidence="7">Chaperonin GroEL</fullName>
    </recommendedName>
</protein>
<evidence type="ECO:0000256" key="4">
    <source>
        <dbReference type="ARBA" id="ARBA00023186"/>
    </source>
</evidence>
<dbReference type="Gene3D" id="1.10.560.10">
    <property type="entry name" value="GroEL-like equatorial domain"/>
    <property type="match status" value="1"/>
</dbReference>
<gene>
    <name evidence="5" type="ORF">SASPL_135352</name>
</gene>
<comment type="caution">
    <text evidence="5">The sequence shown here is derived from an EMBL/GenBank/DDBJ whole genome shotgun (WGS) entry which is preliminary data.</text>
</comment>
<evidence type="ECO:0008006" key="7">
    <source>
        <dbReference type="Google" id="ProtNLM"/>
    </source>
</evidence>
<dbReference type="SUPFAM" id="SSF48592">
    <property type="entry name" value="GroEL equatorial domain-like"/>
    <property type="match status" value="1"/>
</dbReference>
<keyword evidence="3" id="KW-0067">ATP-binding</keyword>